<accession>A0A4R9AM54</accession>
<dbReference type="SMART" id="SM00895">
    <property type="entry name" value="FCD"/>
    <property type="match status" value="1"/>
</dbReference>
<organism evidence="5 6">
    <name type="scientific">Cryobacterium ruanii</name>
    <dbReference type="NCBI Taxonomy" id="1259197"/>
    <lineage>
        <taxon>Bacteria</taxon>
        <taxon>Bacillati</taxon>
        <taxon>Actinomycetota</taxon>
        <taxon>Actinomycetes</taxon>
        <taxon>Micrococcales</taxon>
        <taxon>Microbacteriaceae</taxon>
        <taxon>Cryobacterium</taxon>
    </lineage>
</organism>
<dbReference type="InterPro" id="IPR000524">
    <property type="entry name" value="Tscrpt_reg_HTH_GntR"/>
</dbReference>
<dbReference type="CDD" id="cd07377">
    <property type="entry name" value="WHTH_GntR"/>
    <property type="match status" value="1"/>
</dbReference>
<dbReference type="SUPFAM" id="SSF46785">
    <property type="entry name" value="Winged helix' DNA-binding domain"/>
    <property type="match status" value="1"/>
</dbReference>
<dbReference type="OrthoDB" id="9784718at2"/>
<dbReference type="InterPro" id="IPR011711">
    <property type="entry name" value="GntR_C"/>
</dbReference>
<dbReference type="GO" id="GO:0003677">
    <property type="term" value="F:DNA binding"/>
    <property type="evidence" value="ECO:0007669"/>
    <property type="project" value="UniProtKB-KW"/>
</dbReference>
<dbReference type="SMART" id="SM00345">
    <property type="entry name" value="HTH_GNTR"/>
    <property type="match status" value="1"/>
</dbReference>
<keyword evidence="6" id="KW-1185">Reference proteome</keyword>
<evidence type="ECO:0000256" key="2">
    <source>
        <dbReference type="ARBA" id="ARBA00023125"/>
    </source>
</evidence>
<evidence type="ECO:0000313" key="6">
    <source>
        <dbReference type="Proteomes" id="UP000298154"/>
    </source>
</evidence>
<dbReference type="AlphaFoldDB" id="A0A4R9AM54"/>
<keyword evidence="3" id="KW-0804">Transcription</keyword>
<evidence type="ECO:0000313" key="5">
    <source>
        <dbReference type="EMBL" id="TFD65467.1"/>
    </source>
</evidence>
<comment type="caution">
    <text evidence="5">The sequence shown here is derived from an EMBL/GenBank/DDBJ whole genome shotgun (WGS) entry which is preliminary data.</text>
</comment>
<dbReference type="PANTHER" id="PTHR43537">
    <property type="entry name" value="TRANSCRIPTIONAL REGULATOR, GNTR FAMILY"/>
    <property type="match status" value="1"/>
</dbReference>
<dbReference type="Gene3D" id="1.20.120.530">
    <property type="entry name" value="GntR ligand-binding domain-like"/>
    <property type="match status" value="1"/>
</dbReference>
<dbReference type="InterPro" id="IPR008920">
    <property type="entry name" value="TF_FadR/GntR_C"/>
</dbReference>
<dbReference type="GO" id="GO:0003700">
    <property type="term" value="F:DNA-binding transcription factor activity"/>
    <property type="evidence" value="ECO:0007669"/>
    <property type="project" value="InterPro"/>
</dbReference>
<evidence type="ECO:0000256" key="3">
    <source>
        <dbReference type="ARBA" id="ARBA00023163"/>
    </source>
</evidence>
<dbReference type="InterPro" id="IPR036390">
    <property type="entry name" value="WH_DNA-bd_sf"/>
</dbReference>
<dbReference type="SUPFAM" id="SSF48008">
    <property type="entry name" value="GntR ligand-binding domain-like"/>
    <property type="match status" value="1"/>
</dbReference>
<gene>
    <name evidence="5" type="ORF">E3T47_10960</name>
</gene>
<dbReference type="EMBL" id="SOHK01000015">
    <property type="protein sequence ID" value="TFD65467.1"/>
    <property type="molecule type" value="Genomic_DNA"/>
</dbReference>
<keyword evidence="2" id="KW-0238">DNA-binding</keyword>
<dbReference type="RefSeq" id="WP_134556218.1">
    <property type="nucleotide sequence ID" value="NZ_SOHK01000015.1"/>
</dbReference>
<dbReference type="PROSITE" id="PS50949">
    <property type="entry name" value="HTH_GNTR"/>
    <property type="match status" value="1"/>
</dbReference>
<reference evidence="5 6" key="1">
    <citation type="submission" date="2019-03" db="EMBL/GenBank/DDBJ databases">
        <title>Genomics of glacier-inhabiting Cryobacterium strains.</title>
        <authorList>
            <person name="Liu Q."/>
            <person name="Xin Y.-H."/>
        </authorList>
    </citation>
    <scope>NUCLEOTIDE SEQUENCE [LARGE SCALE GENOMIC DNA]</scope>
    <source>
        <strain evidence="5 6">Sr36</strain>
    </source>
</reference>
<dbReference type="Gene3D" id="1.10.10.10">
    <property type="entry name" value="Winged helix-like DNA-binding domain superfamily/Winged helix DNA-binding domain"/>
    <property type="match status" value="1"/>
</dbReference>
<dbReference type="Pfam" id="PF07729">
    <property type="entry name" value="FCD"/>
    <property type="match status" value="1"/>
</dbReference>
<dbReference type="PANTHER" id="PTHR43537:SF24">
    <property type="entry name" value="GLUCONATE OPERON TRANSCRIPTIONAL REPRESSOR"/>
    <property type="match status" value="1"/>
</dbReference>
<proteinExistence type="predicted"/>
<name>A0A4R9AM54_9MICO</name>
<sequence>MVDARDIREAVTALANPAVSGITRLSATDTVRARIALAIELGLMVVGEQLPSDHDVAAALGVSEITARRALKGLADEGVLFRKRGRNGGTFVAEPGASASVASITAYLADAATVHRLIDERVLLECALVHHAALNITAVQLDRLDACVAQAAAARGWSDYHAADAQFHLNVAASSGLDWALPQYAAALHALYRYFLPYPVDYLHGVNREHARLVATLREHDPVAAVAVIKQHVSVLHDSMFVGLTAGDPRS</sequence>
<dbReference type="Pfam" id="PF00392">
    <property type="entry name" value="GntR"/>
    <property type="match status" value="1"/>
</dbReference>
<keyword evidence="1" id="KW-0805">Transcription regulation</keyword>
<dbReference type="InterPro" id="IPR036388">
    <property type="entry name" value="WH-like_DNA-bd_sf"/>
</dbReference>
<protein>
    <submittedName>
        <fullName evidence="5">FadR family transcriptional regulator</fullName>
    </submittedName>
</protein>
<evidence type="ECO:0000256" key="1">
    <source>
        <dbReference type="ARBA" id="ARBA00023015"/>
    </source>
</evidence>
<feature type="domain" description="HTH gntR-type" evidence="4">
    <location>
        <begin position="25"/>
        <end position="95"/>
    </location>
</feature>
<evidence type="ECO:0000259" key="4">
    <source>
        <dbReference type="PROSITE" id="PS50949"/>
    </source>
</evidence>
<dbReference type="PRINTS" id="PR00035">
    <property type="entry name" value="HTHGNTR"/>
</dbReference>
<dbReference type="Proteomes" id="UP000298154">
    <property type="component" value="Unassembled WGS sequence"/>
</dbReference>